<comment type="caution">
    <text evidence="8">The sequence shown here is derived from an EMBL/GenBank/DDBJ whole genome shotgun (WGS) entry which is preliminary data.</text>
</comment>
<feature type="binding site" evidence="5">
    <location>
        <begin position="10"/>
        <end position="15"/>
    </location>
    <ligand>
        <name>ATP</name>
        <dbReference type="ChEBI" id="CHEBI:30616"/>
    </ligand>
</feature>
<evidence type="ECO:0000256" key="3">
    <source>
        <dbReference type="ARBA" id="ARBA00022741"/>
    </source>
</evidence>
<feature type="binding site" evidence="5">
    <location>
        <position position="92"/>
    </location>
    <ligand>
        <name>AMP</name>
        <dbReference type="ChEBI" id="CHEBI:456215"/>
    </ligand>
</feature>
<proteinExistence type="inferred from homology"/>
<feature type="binding site" evidence="5">
    <location>
        <begin position="57"/>
        <end position="59"/>
    </location>
    <ligand>
        <name>AMP</name>
        <dbReference type="ChEBI" id="CHEBI:456215"/>
    </ligand>
</feature>
<dbReference type="UniPathway" id="UPA00588">
    <property type="reaction ID" value="UER00649"/>
</dbReference>
<dbReference type="NCBIfam" id="NF011104">
    <property type="entry name" value="PRK14531.1"/>
    <property type="match status" value="1"/>
</dbReference>
<dbReference type="InterPro" id="IPR000850">
    <property type="entry name" value="Adenylat/UMP-CMP_kin"/>
</dbReference>
<feature type="binding site" evidence="5">
    <location>
        <position position="36"/>
    </location>
    <ligand>
        <name>AMP</name>
        <dbReference type="ChEBI" id="CHEBI:456215"/>
    </ligand>
</feature>
<evidence type="ECO:0000256" key="6">
    <source>
        <dbReference type="RuleBase" id="RU003330"/>
    </source>
</evidence>
<evidence type="ECO:0000256" key="2">
    <source>
        <dbReference type="ARBA" id="ARBA00022727"/>
    </source>
</evidence>
<comment type="subcellular location">
    <subcellularLocation>
        <location evidence="5 7">Cytoplasm</location>
    </subcellularLocation>
</comment>
<keyword evidence="5 7" id="KW-0067">ATP-binding</keyword>
<comment type="similarity">
    <text evidence="5 6">Belongs to the adenylate kinase family.</text>
</comment>
<organism evidence="8 9">
    <name type="scientific">Blastopirellula retiformator</name>
    <dbReference type="NCBI Taxonomy" id="2527970"/>
    <lineage>
        <taxon>Bacteria</taxon>
        <taxon>Pseudomonadati</taxon>
        <taxon>Planctomycetota</taxon>
        <taxon>Planctomycetia</taxon>
        <taxon>Pirellulales</taxon>
        <taxon>Pirellulaceae</taxon>
        <taxon>Blastopirellula</taxon>
    </lineage>
</organism>
<dbReference type="EC" id="2.7.4.3" evidence="5 7"/>
<keyword evidence="3 5" id="KW-0547">Nucleotide-binding</keyword>
<dbReference type="CDD" id="cd01428">
    <property type="entry name" value="ADK"/>
    <property type="match status" value="1"/>
</dbReference>
<protein>
    <recommendedName>
        <fullName evidence="5 7">Adenylate kinase</fullName>
        <shortName evidence="5">AK</shortName>
        <ecNumber evidence="5 7">2.7.4.3</ecNumber>
    </recommendedName>
    <alternativeName>
        <fullName evidence="5">ATP-AMP transphosphorylase</fullName>
    </alternativeName>
    <alternativeName>
        <fullName evidence="5">ATP:AMP phosphotransferase</fullName>
    </alternativeName>
    <alternativeName>
        <fullName evidence="5">Adenylate monophosphate kinase</fullName>
    </alternativeName>
</protein>
<evidence type="ECO:0000313" key="9">
    <source>
        <dbReference type="Proteomes" id="UP000318878"/>
    </source>
</evidence>
<name>A0A5C5V3M4_9BACT</name>
<dbReference type="InterPro" id="IPR027417">
    <property type="entry name" value="P-loop_NTPase"/>
</dbReference>
<comment type="function">
    <text evidence="5">Catalyzes the reversible transfer of the terminal phosphate group between ATP and AMP. Plays an important role in cellular energy homeostasis and in adenine nucleotide metabolism.</text>
</comment>
<dbReference type="Pfam" id="PF00406">
    <property type="entry name" value="ADK"/>
    <property type="match status" value="1"/>
</dbReference>
<evidence type="ECO:0000313" key="8">
    <source>
        <dbReference type="EMBL" id="TWT33164.1"/>
    </source>
</evidence>
<dbReference type="PROSITE" id="PS00113">
    <property type="entry name" value="ADENYLATE_KINASE"/>
    <property type="match status" value="1"/>
</dbReference>
<dbReference type="RefSeq" id="WP_186767664.1">
    <property type="nucleotide sequence ID" value="NZ_SJPF01000003.1"/>
</dbReference>
<dbReference type="GO" id="GO:0044209">
    <property type="term" value="P:AMP salvage"/>
    <property type="evidence" value="ECO:0007669"/>
    <property type="project" value="UniProtKB-UniRule"/>
</dbReference>
<dbReference type="SUPFAM" id="SSF52540">
    <property type="entry name" value="P-loop containing nucleoside triphosphate hydrolases"/>
    <property type="match status" value="1"/>
</dbReference>
<dbReference type="AlphaFoldDB" id="A0A5C5V3M4"/>
<feature type="binding site" evidence="5">
    <location>
        <position position="31"/>
    </location>
    <ligand>
        <name>AMP</name>
        <dbReference type="ChEBI" id="CHEBI:456215"/>
    </ligand>
</feature>
<feature type="binding site" evidence="5">
    <location>
        <position position="144"/>
    </location>
    <ligand>
        <name>AMP</name>
        <dbReference type="ChEBI" id="CHEBI:456215"/>
    </ligand>
</feature>
<dbReference type="GO" id="GO:0005737">
    <property type="term" value="C:cytoplasm"/>
    <property type="evidence" value="ECO:0007669"/>
    <property type="project" value="UniProtKB-SubCell"/>
</dbReference>
<sequence length="196" mass="22091">MRLIFIGPPGVGKGTQSQNLVEHLSIPHVATGDMLRDAKKQGTELGKLASLHMDHGQLVPDPIVVQIVGERLDRADCQRGCLLDGFPRTIGQAKALDEYLHQQNKDLDLVLTLDVNQEELFRRLLDRSVKEGRVDDTPDTIRKRMRIYQERTSPLLDYYQEKGILRHVDGMGTPTEVFDRIKAIIDDVAKQKGDSV</sequence>
<evidence type="ECO:0000256" key="7">
    <source>
        <dbReference type="RuleBase" id="RU003331"/>
    </source>
</evidence>
<evidence type="ECO:0000256" key="1">
    <source>
        <dbReference type="ARBA" id="ARBA00022679"/>
    </source>
</evidence>
<dbReference type="GO" id="GO:0005524">
    <property type="term" value="F:ATP binding"/>
    <property type="evidence" value="ECO:0007669"/>
    <property type="project" value="UniProtKB-UniRule"/>
</dbReference>
<dbReference type="EMBL" id="SJPF01000003">
    <property type="protein sequence ID" value="TWT33164.1"/>
    <property type="molecule type" value="Genomic_DNA"/>
</dbReference>
<dbReference type="NCBIfam" id="NF011100">
    <property type="entry name" value="PRK14527.1"/>
    <property type="match status" value="1"/>
</dbReference>
<dbReference type="PRINTS" id="PR00094">
    <property type="entry name" value="ADENYLTKNASE"/>
</dbReference>
<comment type="domain">
    <text evidence="5">Consists of three domains, a large central CORE domain and two small peripheral domains, NMPbind and LID, which undergo movements during catalysis. The LID domain closes over the site of phosphoryl transfer upon ATP binding. Assembling and dissambling the active center during each catalytic cycle provides an effective means to prevent ATP hydrolysis.</text>
</comment>
<feature type="region of interest" description="NMP" evidence="5">
    <location>
        <begin position="30"/>
        <end position="59"/>
    </location>
</feature>
<keyword evidence="9" id="KW-1185">Reference proteome</keyword>
<gene>
    <name evidence="8" type="primary">adk_2</name>
    <name evidence="5" type="synonym">adk</name>
    <name evidence="8" type="ORF">Enr8_29890</name>
</gene>
<comment type="caution">
    <text evidence="5">Lacks conserved residue(s) required for the propagation of feature annotation.</text>
</comment>
<dbReference type="Gene3D" id="3.40.50.300">
    <property type="entry name" value="P-loop containing nucleotide triphosphate hydrolases"/>
    <property type="match status" value="1"/>
</dbReference>
<feature type="binding site" evidence="5">
    <location>
        <position position="133"/>
    </location>
    <ligand>
        <name>AMP</name>
        <dbReference type="ChEBI" id="CHEBI:456215"/>
    </ligand>
</feature>
<keyword evidence="1 5" id="KW-0808">Transferase</keyword>
<feature type="binding site" evidence="5">
    <location>
        <begin position="85"/>
        <end position="88"/>
    </location>
    <ligand>
        <name>AMP</name>
        <dbReference type="ChEBI" id="CHEBI:456215"/>
    </ligand>
</feature>
<dbReference type="Proteomes" id="UP000318878">
    <property type="component" value="Unassembled WGS sequence"/>
</dbReference>
<dbReference type="GO" id="GO:0004017">
    <property type="term" value="F:AMP kinase activity"/>
    <property type="evidence" value="ECO:0007669"/>
    <property type="project" value="UniProtKB-UniRule"/>
</dbReference>
<comment type="catalytic activity">
    <reaction evidence="5 7">
        <text>AMP + ATP = 2 ADP</text>
        <dbReference type="Rhea" id="RHEA:12973"/>
        <dbReference type="ChEBI" id="CHEBI:30616"/>
        <dbReference type="ChEBI" id="CHEBI:456215"/>
        <dbReference type="ChEBI" id="CHEBI:456216"/>
        <dbReference type="EC" id="2.7.4.3"/>
    </reaction>
</comment>
<dbReference type="PANTHER" id="PTHR23359">
    <property type="entry name" value="NUCLEOTIDE KINASE"/>
    <property type="match status" value="1"/>
</dbReference>
<dbReference type="InterPro" id="IPR033690">
    <property type="entry name" value="Adenylat_kinase_CS"/>
</dbReference>
<dbReference type="NCBIfam" id="NF011105">
    <property type="entry name" value="PRK14532.1"/>
    <property type="match status" value="1"/>
</dbReference>
<comment type="subunit">
    <text evidence="5 7">Monomer.</text>
</comment>
<feature type="binding site" evidence="5">
    <location>
        <position position="127"/>
    </location>
    <ligand>
        <name>ATP</name>
        <dbReference type="ChEBI" id="CHEBI:30616"/>
    </ligand>
</feature>
<evidence type="ECO:0000256" key="4">
    <source>
        <dbReference type="ARBA" id="ARBA00022777"/>
    </source>
</evidence>
<evidence type="ECO:0000256" key="5">
    <source>
        <dbReference type="HAMAP-Rule" id="MF_00235"/>
    </source>
</evidence>
<keyword evidence="2 5" id="KW-0545">Nucleotide biosynthesis</keyword>
<dbReference type="NCBIfam" id="NF001381">
    <property type="entry name" value="PRK00279.1-3"/>
    <property type="match status" value="1"/>
</dbReference>
<reference evidence="8 9" key="1">
    <citation type="submission" date="2019-02" db="EMBL/GenBank/DDBJ databases">
        <title>Deep-cultivation of Planctomycetes and their phenomic and genomic characterization uncovers novel biology.</title>
        <authorList>
            <person name="Wiegand S."/>
            <person name="Jogler M."/>
            <person name="Boedeker C."/>
            <person name="Pinto D."/>
            <person name="Vollmers J."/>
            <person name="Rivas-Marin E."/>
            <person name="Kohn T."/>
            <person name="Peeters S.H."/>
            <person name="Heuer A."/>
            <person name="Rast P."/>
            <person name="Oberbeckmann S."/>
            <person name="Bunk B."/>
            <person name="Jeske O."/>
            <person name="Meyerdierks A."/>
            <person name="Storesund J.E."/>
            <person name="Kallscheuer N."/>
            <person name="Luecker S."/>
            <person name="Lage O.M."/>
            <person name="Pohl T."/>
            <person name="Merkel B.J."/>
            <person name="Hornburger P."/>
            <person name="Mueller R.-W."/>
            <person name="Bruemmer F."/>
            <person name="Labrenz M."/>
            <person name="Spormann A.M."/>
            <person name="Op Den Camp H."/>
            <person name="Overmann J."/>
            <person name="Amann R."/>
            <person name="Jetten M.S.M."/>
            <person name="Mascher T."/>
            <person name="Medema M.H."/>
            <person name="Devos D.P."/>
            <person name="Kaster A.-K."/>
            <person name="Ovreas L."/>
            <person name="Rohde M."/>
            <person name="Galperin M.Y."/>
            <person name="Jogler C."/>
        </authorList>
    </citation>
    <scope>NUCLEOTIDE SEQUENCE [LARGE SCALE GENOMIC DNA]</scope>
    <source>
        <strain evidence="8 9">Enr8</strain>
    </source>
</reference>
<accession>A0A5C5V3M4</accession>
<dbReference type="HAMAP" id="MF_00235">
    <property type="entry name" value="Adenylate_kinase_Adk"/>
    <property type="match status" value="1"/>
</dbReference>
<keyword evidence="5" id="KW-0963">Cytoplasm</keyword>
<comment type="pathway">
    <text evidence="5">Purine metabolism; AMP biosynthesis via salvage pathway; AMP from ADP: step 1/1.</text>
</comment>
<feature type="binding site" evidence="5">
    <location>
        <position position="172"/>
    </location>
    <ligand>
        <name>ATP</name>
        <dbReference type="ChEBI" id="CHEBI:30616"/>
    </ligand>
</feature>
<keyword evidence="4 5" id="KW-0418">Kinase</keyword>
<dbReference type="NCBIfam" id="NF011101">
    <property type="entry name" value="PRK14528.1"/>
    <property type="match status" value="1"/>
</dbReference>